<reference evidence="5" key="2">
    <citation type="submission" date="2018-03" db="EMBL/GenBank/DDBJ databases">
        <authorList>
            <person name="Derbyshire K."/>
            <person name="Gray T.A."/>
            <person name="Champion M."/>
        </authorList>
    </citation>
    <scope>NUCLEOTIDE SEQUENCE [LARGE SCALE GENOMIC DNA]</scope>
    <source>
        <strain evidence="5">MKD8</strain>
    </source>
</reference>
<keyword evidence="1 2" id="KW-0238">DNA-binding</keyword>
<dbReference type="Gene3D" id="1.10.357.10">
    <property type="entry name" value="Tetracycline Repressor, domain 2"/>
    <property type="match status" value="1"/>
</dbReference>
<protein>
    <submittedName>
        <fullName evidence="4">Transcriptional regulator, TetR family protein</fullName>
    </submittedName>
</protein>
<evidence type="ECO:0000256" key="2">
    <source>
        <dbReference type="PROSITE-ProRule" id="PRU00335"/>
    </source>
</evidence>
<dbReference type="SUPFAM" id="SSF46689">
    <property type="entry name" value="Homeodomain-like"/>
    <property type="match status" value="1"/>
</dbReference>
<dbReference type="PROSITE" id="PS50977">
    <property type="entry name" value="HTH_TETR_2"/>
    <property type="match status" value="1"/>
</dbReference>
<dbReference type="Proteomes" id="UP000011200">
    <property type="component" value="Chromosome"/>
</dbReference>
<accession>A0A2U9PQ05</accession>
<dbReference type="InterPro" id="IPR009057">
    <property type="entry name" value="Homeodomain-like_sf"/>
</dbReference>
<dbReference type="Pfam" id="PF00440">
    <property type="entry name" value="TetR_N"/>
    <property type="match status" value="1"/>
</dbReference>
<evidence type="ECO:0000259" key="3">
    <source>
        <dbReference type="PROSITE" id="PS50977"/>
    </source>
</evidence>
<evidence type="ECO:0000256" key="1">
    <source>
        <dbReference type="ARBA" id="ARBA00023125"/>
    </source>
</evidence>
<feature type="domain" description="HTH tetR-type" evidence="3">
    <location>
        <begin position="1"/>
        <end position="42"/>
    </location>
</feature>
<dbReference type="AlphaFoldDB" id="A0A2U9PQ05"/>
<proteinExistence type="predicted"/>
<name>A0A2U9PQ05_MYCSE</name>
<dbReference type="EMBL" id="CP027541">
    <property type="protein sequence ID" value="AWT53821.1"/>
    <property type="molecule type" value="Genomic_DNA"/>
</dbReference>
<evidence type="ECO:0000313" key="4">
    <source>
        <dbReference type="EMBL" id="AWT53821.1"/>
    </source>
</evidence>
<feature type="DNA-binding region" description="H-T-H motif" evidence="2">
    <location>
        <begin position="5"/>
        <end position="24"/>
    </location>
</feature>
<organism evidence="4 5">
    <name type="scientific">Mycolicibacterium smegmatis (strain MKD8)</name>
    <name type="common">Mycobacterium smegmatis</name>
    <dbReference type="NCBI Taxonomy" id="1214915"/>
    <lineage>
        <taxon>Bacteria</taxon>
        <taxon>Bacillati</taxon>
        <taxon>Actinomycetota</taxon>
        <taxon>Actinomycetes</taxon>
        <taxon>Mycobacteriales</taxon>
        <taxon>Mycobacteriaceae</taxon>
        <taxon>Mycolicibacterium</taxon>
    </lineage>
</organism>
<evidence type="ECO:0000313" key="5">
    <source>
        <dbReference type="Proteomes" id="UP000011200"/>
    </source>
</evidence>
<dbReference type="RefSeq" id="WP_003894259.1">
    <property type="nucleotide sequence ID" value="NZ_CP027541.1"/>
</dbReference>
<gene>
    <name evidence="4" type="ORF">D806_028470</name>
</gene>
<reference evidence="4 5" key="1">
    <citation type="journal article" date="2013" name="Genome Announc.">
        <title>Draft genome sequence of MKD8, a conjugal recipient Mycobacterium smegmatis strain.</title>
        <authorList>
            <person name="Gray T.A."/>
            <person name="Palumbo M.J."/>
            <person name="Derbyshire K.M."/>
        </authorList>
    </citation>
    <scope>NUCLEOTIDE SEQUENCE [LARGE SCALE GENOMIC DNA]</scope>
    <source>
        <strain evidence="4 5">MKD8</strain>
    </source>
</reference>
<sequence length="54" mass="5792">MSDVTVDAISARAGLTHGSFHKRFASRQALLLEAIGAAVDQRRAANDGRRTVEP</sequence>
<dbReference type="InterPro" id="IPR001647">
    <property type="entry name" value="HTH_TetR"/>
</dbReference>
<dbReference type="GO" id="GO:0003677">
    <property type="term" value="F:DNA binding"/>
    <property type="evidence" value="ECO:0007669"/>
    <property type="project" value="UniProtKB-UniRule"/>
</dbReference>